<evidence type="ECO:0000313" key="2">
    <source>
        <dbReference type="EMBL" id="CAE1316259.1"/>
    </source>
</evidence>
<keyword evidence="1" id="KW-0812">Transmembrane</keyword>
<dbReference type="Proteomes" id="UP000597762">
    <property type="component" value="Unassembled WGS sequence"/>
</dbReference>
<accession>A0A812E2F1</accession>
<feature type="transmembrane region" description="Helical" evidence="1">
    <location>
        <begin position="141"/>
        <end position="165"/>
    </location>
</feature>
<feature type="transmembrane region" description="Helical" evidence="1">
    <location>
        <begin position="34"/>
        <end position="63"/>
    </location>
</feature>
<keyword evidence="1" id="KW-1133">Transmembrane helix</keyword>
<proteinExistence type="predicted"/>
<comment type="caution">
    <text evidence="2">The sequence shown here is derived from an EMBL/GenBank/DDBJ whole genome shotgun (WGS) entry which is preliminary data.</text>
</comment>
<keyword evidence="1" id="KW-0472">Membrane</keyword>
<organism evidence="2 3">
    <name type="scientific">Acanthosepion pharaonis</name>
    <name type="common">Pharaoh cuttlefish</name>
    <name type="synonym">Sepia pharaonis</name>
    <dbReference type="NCBI Taxonomy" id="158019"/>
    <lineage>
        <taxon>Eukaryota</taxon>
        <taxon>Metazoa</taxon>
        <taxon>Spiralia</taxon>
        <taxon>Lophotrochozoa</taxon>
        <taxon>Mollusca</taxon>
        <taxon>Cephalopoda</taxon>
        <taxon>Coleoidea</taxon>
        <taxon>Decapodiformes</taxon>
        <taxon>Sepiida</taxon>
        <taxon>Sepiina</taxon>
        <taxon>Sepiidae</taxon>
        <taxon>Acanthosepion</taxon>
    </lineage>
</organism>
<feature type="transmembrane region" description="Helical" evidence="1">
    <location>
        <begin position="209"/>
        <end position="233"/>
    </location>
</feature>
<feature type="transmembrane region" description="Helical" evidence="1">
    <location>
        <begin position="83"/>
        <end position="106"/>
    </location>
</feature>
<evidence type="ECO:0000313" key="3">
    <source>
        <dbReference type="Proteomes" id="UP000597762"/>
    </source>
</evidence>
<gene>
    <name evidence="2" type="ORF">SPHA_66997</name>
</gene>
<dbReference type="AlphaFoldDB" id="A0A812E2F1"/>
<keyword evidence="3" id="KW-1185">Reference proteome</keyword>
<name>A0A812E2F1_ACAPH</name>
<feature type="transmembrane region" description="Helical" evidence="1">
    <location>
        <begin position="113"/>
        <end position="135"/>
    </location>
</feature>
<sequence>MCIVCKRTDINADAIIGVLFTFCRHRQHRWRPSIAFFFNIDIVFVTPSPSPVAVLWFSLSIQLALFSSSPPATCLSVVSKTHLFIPACYLFTFFLSFLLSFLLYFLLSFFLSFFLYFLLSFLLSFFPSFFLSVHLSFFPSIFLSFFLSFLPNSLCYSYHYFLCYFNSHWFPPFSLRYFIQIFSYSLFLFCFPTALLNAILSFLLSVSFPSSFCCTFILSLIFLSYFPYISLLFNPASF</sequence>
<dbReference type="EMBL" id="CAHIKZ030004836">
    <property type="protein sequence ID" value="CAE1316259.1"/>
    <property type="molecule type" value="Genomic_DNA"/>
</dbReference>
<evidence type="ECO:0000256" key="1">
    <source>
        <dbReference type="SAM" id="Phobius"/>
    </source>
</evidence>
<feature type="transmembrane region" description="Helical" evidence="1">
    <location>
        <begin position="177"/>
        <end position="203"/>
    </location>
</feature>
<reference evidence="2" key="1">
    <citation type="submission" date="2021-01" db="EMBL/GenBank/DDBJ databases">
        <authorList>
            <person name="Li R."/>
            <person name="Bekaert M."/>
        </authorList>
    </citation>
    <scope>NUCLEOTIDE SEQUENCE</scope>
    <source>
        <strain evidence="2">Farmed</strain>
    </source>
</reference>
<protein>
    <submittedName>
        <fullName evidence="2">Uncharacterized protein</fullName>
    </submittedName>
</protein>